<evidence type="ECO:0000259" key="1">
    <source>
        <dbReference type="PROSITE" id="PS00028"/>
    </source>
</evidence>
<organism evidence="2">
    <name type="scientific">marine sediment metagenome</name>
    <dbReference type="NCBI Taxonomy" id="412755"/>
    <lineage>
        <taxon>unclassified sequences</taxon>
        <taxon>metagenomes</taxon>
        <taxon>ecological metagenomes</taxon>
    </lineage>
</organism>
<feature type="non-terminal residue" evidence="2">
    <location>
        <position position="1"/>
    </location>
</feature>
<reference evidence="2" key="1">
    <citation type="journal article" date="2015" name="Nature">
        <title>Complex archaea that bridge the gap between prokaryotes and eukaryotes.</title>
        <authorList>
            <person name="Spang A."/>
            <person name="Saw J.H."/>
            <person name="Jorgensen S.L."/>
            <person name="Zaremba-Niedzwiedzka K."/>
            <person name="Martijn J."/>
            <person name="Lind A.E."/>
            <person name="van Eijk R."/>
            <person name="Schleper C."/>
            <person name="Guy L."/>
            <person name="Ettema T.J."/>
        </authorList>
    </citation>
    <scope>NUCLEOTIDE SEQUENCE</scope>
</reference>
<evidence type="ECO:0000313" key="2">
    <source>
        <dbReference type="EMBL" id="KKK50490.1"/>
    </source>
</evidence>
<dbReference type="EMBL" id="LAZR01067999">
    <property type="protein sequence ID" value="KKK50490.1"/>
    <property type="molecule type" value="Genomic_DNA"/>
</dbReference>
<comment type="caution">
    <text evidence="2">The sequence shown here is derived from an EMBL/GenBank/DDBJ whole genome shotgun (WGS) entry which is preliminary data.</text>
</comment>
<dbReference type="AlphaFoldDB" id="A0A0F8WQ92"/>
<dbReference type="InterPro" id="IPR013087">
    <property type="entry name" value="Znf_C2H2_type"/>
</dbReference>
<sequence length="55" mass="5704">AIGKNETASLVLHCPQDCGKVLPSINGVSGHLCITHGMSGEEVRKVMIDAGMVKA</sequence>
<name>A0A0F8WQ92_9ZZZZ</name>
<gene>
    <name evidence="2" type="ORF">LCGC14_3124520</name>
</gene>
<protein>
    <recommendedName>
        <fullName evidence="1">C2H2-type domain-containing protein</fullName>
    </recommendedName>
</protein>
<proteinExistence type="predicted"/>
<feature type="domain" description="C2H2-type" evidence="1">
    <location>
        <begin position="14"/>
        <end position="36"/>
    </location>
</feature>
<accession>A0A0F8WQ92</accession>
<dbReference type="PROSITE" id="PS00028">
    <property type="entry name" value="ZINC_FINGER_C2H2_1"/>
    <property type="match status" value="1"/>
</dbReference>